<dbReference type="Proteomes" id="UP001199106">
    <property type="component" value="Unassembled WGS sequence"/>
</dbReference>
<evidence type="ECO:0000313" key="1">
    <source>
        <dbReference type="EMBL" id="KAG9191022.1"/>
    </source>
</evidence>
<dbReference type="EMBL" id="JAANER010000004">
    <property type="protein sequence ID" value="KAG9191022.1"/>
    <property type="molecule type" value="Genomic_DNA"/>
</dbReference>
<reference evidence="1" key="1">
    <citation type="submission" date="2021-07" db="EMBL/GenBank/DDBJ databases">
        <title>Genome Resource of American Ginseng Black Spot Pathogen Alternaria panax.</title>
        <authorList>
            <person name="Qiu C."/>
            <person name="Wang W."/>
            <person name="Liu Z."/>
        </authorList>
    </citation>
    <scope>NUCLEOTIDE SEQUENCE</scope>
    <source>
        <strain evidence="1">BNCC115425</strain>
    </source>
</reference>
<protein>
    <submittedName>
        <fullName evidence="1">Uncharacterized protein</fullName>
    </submittedName>
</protein>
<organism evidence="1 2">
    <name type="scientific">Alternaria panax</name>
    <dbReference type="NCBI Taxonomy" id="48097"/>
    <lineage>
        <taxon>Eukaryota</taxon>
        <taxon>Fungi</taxon>
        <taxon>Dikarya</taxon>
        <taxon>Ascomycota</taxon>
        <taxon>Pezizomycotina</taxon>
        <taxon>Dothideomycetes</taxon>
        <taxon>Pleosporomycetidae</taxon>
        <taxon>Pleosporales</taxon>
        <taxon>Pleosporineae</taxon>
        <taxon>Pleosporaceae</taxon>
        <taxon>Alternaria</taxon>
        <taxon>Alternaria sect. Panax</taxon>
    </lineage>
</organism>
<accession>A0AAD4IAG9</accession>
<comment type="caution">
    <text evidence="1">The sequence shown here is derived from an EMBL/GenBank/DDBJ whole genome shotgun (WGS) entry which is preliminary data.</text>
</comment>
<keyword evidence="2" id="KW-1185">Reference proteome</keyword>
<gene>
    <name evidence="1" type="ORF">G6011_09110</name>
</gene>
<dbReference type="AlphaFoldDB" id="A0AAD4IAG9"/>
<evidence type="ECO:0000313" key="2">
    <source>
        <dbReference type="Proteomes" id="UP001199106"/>
    </source>
</evidence>
<name>A0AAD4IAG9_9PLEO</name>
<sequence length="131" mass="14811">MAAESLEQRLYDLLQPYRNDYYNNHLNSMSSLQEERLFMILCENIAFLAHNHIANTEHTINTSDVLVMTRGWTGDGVAIKGGAIAVLVRYPEGAMGVVKATFEAGVGVIDVLYTKVDDMIAENFWKKQQWL</sequence>
<proteinExistence type="predicted"/>